<proteinExistence type="predicted"/>
<dbReference type="GeneID" id="36321083"/>
<evidence type="ECO:0000313" key="1">
    <source>
        <dbReference type="EMBL" id="KKO76170.1"/>
    </source>
</evidence>
<dbReference type="OrthoDB" id="2193722at2759"/>
<sequence length="871" mass="103510">MEVIKKFNEVKTNIYKNTDTTYYQDLHTLSDFLNINDISLINIHNKNDVIADYEFKKEVLGLIFTIIDNGLIIKDKKLLNTIADLIIKDIPEINVDFCLQLEDLLKKIWILCIKILFYCGNIDDFPQIKRFISKEDIPDFRNICIALTFKFDTFRSYDLENLSKFSSFSVLYDVVKIYKKDLPEELKAKILINLYNSLTEEKYNQNDRFIEKLKISPNLYYDSKVKLTTKSIDFVYLIFYEVNFLYFPGLIKPPFDGIFSNEYMMLLYSLIINEETAFLAYKILQEHDVYVDMYNGINKLIFNMETEKQEVDPRDEKYLFFLLEVVVKILHKNNSEMIKITCMMFCDPLMKFSLCTNKHNEIIYEYLIYYCNDKETFLNITDFFKSKNFFTKENIINNMTLSATLIKFLWYINKELATDLAIYSLRSEDPKILSACFEIFEKTNVDISGSLLLNSNYIRRAALKNTDFINLLINFQITKKVTLDDILLVNVIMSTENYKFFEYARLFKDFGRYMNDKFLERLIDNIEEGLKFIEECMTSNTVKFIKSNEKWFNLFLTNNNLYYPSIFRIYKKMISFDRNIEMSYEEGLLLLEVPDSSVFWILSHKIINIASFESENEKSYNFVSKPVPSKYLTDKEYKLDDSNILEYLTYLKTRLLVGNNIDSLIKFVVNDYYNSNTTFINDLLGYYKLITGVNLDIKNESILCTYDVQNTDLFIRKYSRATDYEKIFLFMKIDDKLTNDEESKIIKIIKEEITGSCTNKLIYRQCLTTLLRLNNIDAIVRLIDDYEDKNLLLKINIRNLMTGGLYFNPKCINVGDKELQIYAISLLYFKNIWDINAIRQWLLSIYKDCRDNEEIRYIVDDIYKKHDIEMY</sequence>
<gene>
    <name evidence="1" type="ORF">AAJ76_600089551</name>
</gene>
<dbReference type="GO" id="GO:0005840">
    <property type="term" value="C:ribosome"/>
    <property type="evidence" value="ECO:0007669"/>
    <property type="project" value="UniProtKB-KW"/>
</dbReference>
<evidence type="ECO:0000313" key="2">
    <source>
        <dbReference type="Proteomes" id="UP000034350"/>
    </source>
</evidence>
<organism evidence="1 2">
    <name type="scientific">Vairimorpha ceranae</name>
    <dbReference type="NCBI Taxonomy" id="40302"/>
    <lineage>
        <taxon>Eukaryota</taxon>
        <taxon>Fungi</taxon>
        <taxon>Fungi incertae sedis</taxon>
        <taxon>Microsporidia</taxon>
        <taxon>Nosematidae</taxon>
        <taxon>Vairimorpha</taxon>
    </lineage>
</organism>
<reference evidence="1 2" key="1">
    <citation type="journal article" date="2015" name="Environ. Microbiol.">
        <title>Genome analyses suggest the presence of polyploidy and recent human-driven expansions in eight global populations of the honeybee pathogen Nosema ceranae.</title>
        <authorList>
            <person name="Pelin A."/>
            <person name="Selman M."/>
            <person name="Aris-Brosou S."/>
            <person name="Farinelli L."/>
            <person name="Corradi N."/>
        </authorList>
    </citation>
    <scope>NUCLEOTIDE SEQUENCE [LARGE SCALE GENOMIC DNA]</scope>
    <source>
        <strain evidence="1 2">PA08 1199</strain>
    </source>
</reference>
<accession>A0A0F9WHU1</accession>
<dbReference type="EMBL" id="JPQZ01000006">
    <property type="protein sequence ID" value="KKO76170.1"/>
    <property type="molecule type" value="Genomic_DNA"/>
</dbReference>
<dbReference type="VEuPathDB" id="MicrosporidiaDB:G9O61_00g017850"/>
<dbReference type="Proteomes" id="UP000034350">
    <property type="component" value="Unassembled WGS sequence"/>
</dbReference>
<keyword evidence="1" id="KW-0687">Ribonucleoprotein</keyword>
<dbReference type="VEuPathDB" id="MicrosporidiaDB:NCER_100340"/>
<dbReference type="RefSeq" id="XP_024331912.1">
    <property type="nucleotide sequence ID" value="XM_024476133.1"/>
</dbReference>
<dbReference type="AlphaFoldDB" id="A0A0F9WHU1"/>
<dbReference type="VEuPathDB" id="MicrosporidiaDB:AAJ76_600089551"/>
<keyword evidence="1" id="KW-0689">Ribosomal protein</keyword>
<comment type="caution">
    <text evidence="1">The sequence shown here is derived from an EMBL/GenBank/DDBJ whole genome shotgun (WGS) entry which is preliminary data.</text>
</comment>
<protein>
    <submittedName>
        <fullName evidence="1">Ribosomal protein l36e</fullName>
    </submittedName>
</protein>
<keyword evidence="2" id="KW-1185">Reference proteome</keyword>
<name>A0A0F9WHU1_9MICR</name>